<sequence>MGQDYSYSQPDSSDQYDRYSEDTAEREIEALILMDEAESTFINAEPSQYPPQPEIEHGFPKVCYCGAQPILSNCYNRRFFTCPNVDDGEMHIHKWWDVAVMEEMRDSDRRYEVKAEKVDYLTFFNDYESEINQVRDQSYATEQKMVMLENIVSELRKENRFRNVTDFLVVGLMAIVVGLLGILFMST</sequence>
<dbReference type="RefSeq" id="XP_010487716.1">
    <property type="nucleotide sequence ID" value="XM_010489414.2"/>
</dbReference>
<organism evidence="3 4">
    <name type="scientific">Camelina sativa</name>
    <name type="common">False flax</name>
    <name type="synonym">Myagrum sativum</name>
    <dbReference type="NCBI Taxonomy" id="90675"/>
    <lineage>
        <taxon>Eukaryota</taxon>
        <taxon>Viridiplantae</taxon>
        <taxon>Streptophyta</taxon>
        <taxon>Embryophyta</taxon>
        <taxon>Tracheophyta</taxon>
        <taxon>Spermatophyta</taxon>
        <taxon>Magnoliopsida</taxon>
        <taxon>eudicotyledons</taxon>
        <taxon>Gunneridae</taxon>
        <taxon>Pentapetalae</taxon>
        <taxon>rosids</taxon>
        <taxon>malvids</taxon>
        <taxon>Brassicales</taxon>
        <taxon>Brassicaceae</taxon>
        <taxon>Camelineae</taxon>
        <taxon>Camelina</taxon>
    </lineage>
</organism>
<dbReference type="Proteomes" id="UP000694864">
    <property type="component" value="Chromosome 19"/>
</dbReference>
<keyword evidence="2" id="KW-1133">Transmembrane helix</keyword>
<evidence type="ECO:0000313" key="3">
    <source>
        <dbReference type="Proteomes" id="UP000694864"/>
    </source>
</evidence>
<accession>A0ABM0XLI1</accession>
<dbReference type="GeneID" id="104765657"/>
<gene>
    <name evidence="4" type="primary">LOC104765657</name>
</gene>
<evidence type="ECO:0000313" key="4">
    <source>
        <dbReference type="RefSeq" id="XP_010487716.1"/>
    </source>
</evidence>
<evidence type="ECO:0000256" key="2">
    <source>
        <dbReference type="SAM" id="Phobius"/>
    </source>
</evidence>
<feature type="compositionally biased region" description="Low complexity" evidence="1">
    <location>
        <begin position="1"/>
        <end position="13"/>
    </location>
</feature>
<evidence type="ECO:0000256" key="1">
    <source>
        <dbReference type="SAM" id="MobiDB-lite"/>
    </source>
</evidence>
<protein>
    <submittedName>
        <fullName evidence="4">Uncharacterized protein LOC104765657</fullName>
    </submittedName>
</protein>
<reference evidence="3" key="1">
    <citation type="journal article" date="2014" name="Nat. Commun.">
        <title>The emerging biofuel crop Camelina sativa retains a highly undifferentiated hexaploid genome structure.</title>
        <authorList>
            <person name="Kagale S."/>
            <person name="Koh C."/>
            <person name="Nixon J."/>
            <person name="Bollina V."/>
            <person name="Clarke W.E."/>
            <person name="Tuteja R."/>
            <person name="Spillane C."/>
            <person name="Robinson S.J."/>
            <person name="Links M.G."/>
            <person name="Clarke C."/>
            <person name="Higgins E.E."/>
            <person name="Huebert T."/>
            <person name="Sharpe A.G."/>
            <person name="Parkin I.A."/>
        </authorList>
    </citation>
    <scope>NUCLEOTIDE SEQUENCE [LARGE SCALE GENOMIC DNA]</scope>
    <source>
        <strain evidence="3">cv. DH55</strain>
    </source>
</reference>
<keyword evidence="2" id="KW-0812">Transmembrane</keyword>
<feature type="region of interest" description="Disordered" evidence="1">
    <location>
        <begin position="1"/>
        <end position="22"/>
    </location>
</feature>
<proteinExistence type="predicted"/>
<keyword evidence="3" id="KW-1185">Reference proteome</keyword>
<name>A0ABM0XLI1_CAMSA</name>
<reference evidence="4" key="2">
    <citation type="submission" date="2025-08" db="UniProtKB">
        <authorList>
            <consortium name="RefSeq"/>
        </authorList>
    </citation>
    <scope>IDENTIFICATION</scope>
    <source>
        <tissue evidence="4">Leaf</tissue>
    </source>
</reference>
<feature type="transmembrane region" description="Helical" evidence="2">
    <location>
        <begin position="164"/>
        <end position="185"/>
    </location>
</feature>
<keyword evidence="2" id="KW-0472">Membrane</keyword>